<dbReference type="Proteomes" id="UP000781173">
    <property type="component" value="Unassembled WGS sequence"/>
</dbReference>
<sequence>MINSDPFYTIIGNNRYSGEYGSERGSIKYTITSDDVCFQQEVLGIPYHAHFWVEGKSRLRIDVSTRNPDNPNISVCDLKAGELFRSSMLHFLPNYQLSVLQGRWLEGTSSYNLYSDNKRVLARNMPHSWTARMAVIAGFGHFVKIDNPDFPDYGYKGHPDFTDSENDKELRIVEFYRRPQAEFSLDLVASNQAAWKPILKKHSAFTNQVALFYS</sequence>
<organism evidence="1 2">
    <name type="scientific">Candidatus Dojkabacteria bacterium</name>
    <dbReference type="NCBI Taxonomy" id="2099670"/>
    <lineage>
        <taxon>Bacteria</taxon>
        <taxon>Candidatus Dojkabacteria</taxon>
    </lineage>
</organism>
<dbReference type="EMBL" id="JACFOF010000004">
    <property type="protein sequence ID" value="MBW7953538.1"/>
    <property type="molecule type" value="Genomic_DNA"/>
</dbReference>
<comment type="caution">
    <text evidence="1">The sequence shown here is derived from an EMBL/GenBank/DDBJ whole genome shotgun (WGS) entry which is preliminary data.</text>
</comment>
<accession>A0A952DUX7</accession>
<gene>
    <name evidence="1" type="ORF">H3C67_02020</name>
</gene>
<name>A0A952DUX7_9BACT</name>
<protein>
    <submittedName>
        <fullName evidence="1">Uncharacterized protein</fullName>
    </submittedName>
</protein>
<reference evidence="1" key="1">
    <citation type="journal article" date="2022" name="ISME J.">
        <title>A general approach to explore prokaryotic protein glycosylation reveals the unique surface layer modulation of an anammox bacterium.</title>
        <authorList>
            <person name="Pabst M."/>
            <person name="Grouzdev D.S."/>
            <person name="Lawson C.E."/>
            <person name="Kleikamp H.B.C."/>
            <person name="de Ram C."/>
            <person name="Louwen R."/>
            <person name="Lin Y.M."/>
            <person name="Lucker S."/>
            <person name="van Loosdrecht M.C.M."/>
            <person name="Laureni M."/>
        </authorList>
    </citation>
    <scope>NUCLEOTIDE SEQUENCE</scope>
    <source>
        <strain evidence="1">BROCD043</strain>
    </source>
</reference>
<dbReference type="AlphaFoldDB" id="A0A952DUX7"/>
<evidence type="ECO:0000313" key="2">
    <source>
        <dbReference type="Proteomes" id="UP000781173"/>
    </source>
</evidence>
<proteinExistence type="predicted"/>
<evidence type="ECO:0000313" key="1">
    <source>
        <dbReference type="EMBL" id="MBW7953538.1"/>
    </source>
</evidence>